<dbReference type="EMBL" id="CAUOFW020006347">
    <property type="protein sequence ID" value="CAK9174363.1"/>
    <property type="molecule type" value="Genomic_DNA"/>
</dbReference>
<dbReference type="PANTHER" id="PTHR12196:SF2">
    <property type="entry name" value="DIPHTHINE--AMMONIA LIGASE"/>
    <property type="match status" value="1"/>
</dbReference>
<dbReference type="PANTHER" id="PTHR12196">
    <property type="entry name" value="DOMAIN OF UNKNOWN FUNCTION 71 DUF71 -CONTAINING PROTEIN"/>
    <property type="match status" value="1"/>
</dbReference>
<dbReference type="AlphaFoldDB" id="A0ABC8U2U4"/>
<sequence>MRASVEVKPILYVAENVGTESDHILPELASKTAQSYWGFQHEDWHDICLQECVVNGKICAVILSVTDQLAAKVCSKSAGINQDDMDHKTLITGEQMERIARFCIYRLDYFLLENSLSWDDVTNSPPQYSKSPDFHGDSFCGPKNLRFYFATGLHISHGTLSLIFTHAFKEFSDMSQRIKIHKEPIFNLVPVLGAGSSAASIDDIITCELFASKS</sequence>
<keyword evidence="2" id="KW-1185">Reference proteome</keyword>
<proteinExistence type="predicted"/>
<reference evidence="1 2" key="1">
    <citation type="submission" date="2024-02" db="EMBL/GenBank/DDBJ databases">
        <authorList>
            <person name="Vignale AGUSTIN F."/>
            <person name="Sosa J E."/>
            <person name="Modenutti C."/>
        </authorList>
    </citation>
    <scope>NUCLEOTIDE SEQUENCE [LARGE SCALE GENOMIC DNA]</scope>
</reference>
<organism evidence="1 2">
    <name type="scientific">Ilex paraguariensis</name>
    <name type="common">yerba mate</name>
    <dbReference type="NCBI Taxonomy" id="185542"/>
    <lineage>
        <taxon>Eukaryota</taxon>
        <taxon>Viridiplantae</taxon>
        <taxon>Streptophyta</taxon>
        <taxon>Embryophyta</taxon>
        <taxon>Tracheophyta</taxon>
        <taxon>Spermatophyta</taxon>
        <taxon>Magnoliopsida</taxon>
        <taxon>eudicotyledons</taxon>
        <taxon>Gunneridae</taxon>
        <taxon>Pentapetalae</taxon>
        <taxon>asterids</taxon>
        <taxon>campanulids</taxon>
        <taxon>Aquifoliales</taxon>
        <taxon>Aquifoliaceae</taxon>
        <taxon>Ilex</taxon>
    </lineage>
</organism>
<gene>
    <name evidence="1" type="ORF">ILEXP_LOCUS44110</name>
</gene>
<comment type="caution">
    <text evidence="1">The sequence shown here is derived from an EMBL/GenBank/DDBJ whole genome shotgun (WGS) entry which is preliminary data.</text>
</comment>
<evidence type="ECO:0000313" key="2">
    <source>
        <dbReference type="Proteomes" id="UP001642360"/>
    </source>
</evidence>
<evidence type="ECO:0000313" key="1">
    <source>
        <dbReference type="EMBL" id="CAK9174363.1"/>
    </source>
</evidence>
<dbReference type="InterPro" id="IPR030662">
    <property type="entry name" value="DPH6/MJ0570"/>
</dbReference>
<name>A0ABC8U2U4_9AQUA</name>
<dbReference type="Proteomes" id="UP001642360">
    <property type="component" value="Unassembled WGS sequence"/>
</dbReference>
<protein>
    <submittedName>
        <fullName evidence="1">Uncharacterized protein</fullName>
    </submittedName>
</protein>
<accession>A0ABC8U2U4</accession>